<evidence type="ECO:0000313" key="2">
    <source>
        <dbReference type="EMBL" id="MCX2802496.1"/>
    </source>
</evidence>
<dbReference type="RefSeq" id="WP_139223166.1">
    <property type="nucleotide sequence ID" value="NZ_CP130317.1"/>
</dbReference>
<accession>A0AB35I027</accession>
<feature type="signal peptide" evidence="1">
    <location>
        <begin position="1"/>
        <end position="17"/>
    </location>
</feature>
<comment type="caution">
    <text evidence="2">The sequence shown here is derived from an EMBL/GenBank/DDBJ whole genome shotgun (WGS) entry which is preliminary data.</text>
</comment>
<dbReference type="AlphaFoldDB" id="A0AB35I027"/>
<gene>
    <name evidence="2" type="ORF">OQJ68_11935</name>
</gene>
<feature type="chain" id="PRO_5044245933" description="DUF3805 domain-containing protein" evidence="1">
    <location>
        <begin position="18"/>
        <end position="154"/>
    </location>
</feature>
<name>A0AB35I027_MICTH</name>
<sequence>MKYLFIILLLSTSLSQAKEWKTDLFTIDLPESLIVETDKKRRLLAFSESGPNSPPFLSIEFGKGVPIDVVLEEVNSSIAALGGGELKQEECLTNCKAYYFEWKMDVEGEGAFLYYYLGQTSTLSFIISYTGTNSIEAGREFVKNVARQIREQNI</sequence>
<evidence type="ECO:0008006" key="4">
    <source>
        <dbReference type="Google" id="ProtNLM"/>
    </source>
</evidence>
<evidence type="ECO:0000256" key="1">
    <source>
        <dbReference type="SAM" id="SignalP"/>
    </source>
</evidence>
<reference evidence="2" key="1">
    <citation type="submission" date="2022-11" db="EMBL/GenBank/DDBJ databases">
        <title>Chitin-degrading and fungicidal potential of chitinolytic bacterial strains from marine environment of the Pacific Ocean regions.</title>
        <authorList>
            <person name="Pentekhina I."/>
            <person name="Nedashkovskaya O."/>
            <person name="Seitkalieva A."/>
            <person name="Podvolotskaya A."/>
            <person name="Tekutyeva L."/>
            <person name="Balabanova L."/>
        </authorList>
    </citation>
    <scope>NUCLEOTIDE SEQUENCE</scope>
    <source>
        <strain evidence="2">KMM 6838</strain>
    </source>
</reference>
<dbReference type="EMBL" id="JAPHQB010000019">
    <property type="protein sequence ID" value="MCX2802496.1"/>
    <property type="molecule type" value="Genomic_DNA"/>
</dbReference>
<keyword evidence="1" id="KW-0732">Signal</keyword>
<protein>
    <recommendedName>
        <fullName evidence="4">DUF3805 domain-containing protein</fullName>
    </recommendedName>
</protein>
<organism evidence="2 3">
    <name type="scientific">Microbulbifer thermotolerans</name>
    <dbReference type="NCBI Taxonomy" id="252514"/>
    <lineage>
        <taxon>Bacteria</taxon>
        <taxon>Pseudomonadati</taxon>
        <taxon>Pseudomonadota</taxon>
        <taxon>Gammaproteobacteria</taxon>
        <taxon>Cellvibrionales</taxon>
        <taxon>Microbulbiferaceae</taxon>
        <taxon>Microbulbifer</taxon>
    </lineage>
</organism>
<dbReference type="Proteomes" id="UP001209730">
    <property type="component" value="Unassembled WGS sequence"/>
</dbReference>
<proteinExistence type="predicted"/>
<evidence type="ECO:0000313" key="3">
    <source>
        <dbReference type="Proteomes" id="UP001209730"/>
    </source>
</evidence>